<organism evidence="2 3">
    <name type="scientific">Acidihalobacter prosperus</name>
    <dbReference type="NCBI Taxonomy" id="160660"/>
    <lineage>
        <taxon>Bacteria</taxon>
        <taxon>Pseudomonadati</taxon>
        <taxon>Pseudomonadota</taxon>
        <taxon>Gammaproteobacteria</taxon>
        <taxon>Chromatiales</taxon>
        <taxon>Ectothiorhodospiraceae</taxon>
        <taxon>Acidihalobacter</taxon>
    </lineage>
</organism>
<protein>
    <submittedName>
        <fullName evidence="2">Membrane protein</fullName>
    </submittedName>
</protein>
<keyword evidence="3" id="KW-1185">Reference proteome</keyword>
<comment type="caution">
    <text evidence="2">The sequence shown here is derived from an EMBL/GenBank/DDBJ whole genome shotgun (WGS) entry which is preliminary data.</text>
</comment>
<dbReference type="STRING" id="160660.BJI67_07295"/>
<accession>A0A1A6C7Z1</accession>
<proteinExistence type="predicted"/>
<dbReference type="PANTHER" id="PTHR31876">
    <property type="entry name" value="COV-LIKE PROTEIN 1"/>
    <property type="match status" value="1"/>
</dbReference>
<sequence>MADAGSGFTQRVQRYLITGVLTVIPLWITWLVFDFIFSQLSSFGSPWIRALTDTFGSGSPPPRLWLYPWVQSALAIALTLLALYLLGWASTRIVGRRLLGLVDRLMSHIPMAHAVYGSTKKLLAALQQKPDNVQRVVLINFPSPEMRSVGLVTRTLIDSDTGRELAAVYVPTTPNPTSGYLEIVPVEDLVPTDWSMDEAMSFIISGGAVAPEHIRFSKRPLD</sequence>
<feature type="transmembrane region" description="Helical" evidence="1">
    <location>
        <begin position="69"/>
        <end position="89"/>
    </location>
</feature>
<keyword evidence="1" id="KW-0812">Transmembrane</keyword>
<keyword evidence="1" id="KW-1133">Transmembrane helix</keyword>
<reference evidence="2 3" key="1">
    <citation type="journal article" date="2014" name="Genome Announc.">
        <title>Draft Genome Sequence of the Iron-Oxidizing, Acidophilic, and Halotolerant 'Thiobacillus prosperus' Type Strain DSM 5130.</title>
        <authorList>
            <person name="Ossandon F.J."/>
            <person name="Cardenas J.P."/>
            <person name="Corbett M."/>
            <person name="Quatrini R."/>
            <person name="Holmes D.S."/>
            <person name="Watkin E."/>
        </authorList>
    </citation>
    <scope>NUCLEOTIDE SEQUENCE [LARGE SCALE GENOMIC DNA]</scope>
    <source>
        <strain evidence="2 3">DSM 5130</strain>
    </source>
</reference>
<dbReference type="EMBL" id="JQSG02000001">
    <property type="protein sequence ID" value="OBS10664.1"/>
    <property type="molecule type" value="Genomic_DNA"/>
</dbReference>
<gene>
    <name evidence="2" type="ORF">Thpro_020380</name>
</gene>
<dbReference type="RefSeq" id="WP_065089128.1">
    <property type="nucleotide sequence ID" value="NZ_JQSG02000001.1"/>
</dbReference>
<name>A0A1A6C7Z1_9GAMM</name>
<evidence type="ECO:0000313" key="2">
    <source>
        <dbReference type="EMBL" id="OBS10664.1"/>
    </source>
</evidence>
<keyword evidence="1" id="KW-0472">Membrane</keyword>
<dbReference type="Proteomes" id="UP000029273">
    <property type="component" value="Unassembled WGS sequence"/>
</dbReference>
<evidence type="ECO:0000256" key="1">
    <source>
        <dbReference type="SAM" id="Phobius"/>
    </source>
</evidence>
<dbReference type="InterPro" id="IPR007462">
    <property type="entry name" value="COV1-like"/>
</dbReference>
<dbReference type="Pfam" id="PF04367">
    <property type="entry name" value="DUF502"/>
    <property type="match status" value="1"/>
</dbReference>
<dbReference type="PANTHER" id="PTHR31876:SF26">
    <property type="entry name" value="PROTEIN LIKE COV 2"/>
    <property type="match status" value="1"/>
</dbReference>
<dbReference type="AlphaFoldDB" id="A0A1A6C7Z1"/>
<feature type="transmembrane region" description="Helical" evidence="1">
    <location>
        <begin position="15"/>
        <end position="37"/>
    </location>
</feature>
<dbReference type="OrthoDB" id="9780267at2"/>
<evidence type="ECO:0000313" key="3">
    <source>
        <dbReference type="Proteomes" id="UP000029273"/>
    </source>
</evidence>